<evidence type="ECO:0000256" key="1">
    <source>
        <dbReference type="SAM" id="MobiDB-lite"/>
    </source>
</evidence>
<name>B5HPH1_STRX2</name>
<evidence type="ECO:0000313" key="2">
    <source>
        <dbReference type="EMBL" id="EDY54747.1"/>
    </source>
</evidence>
<dbReference type="EMBL" id="CM000951">
    <property type="protein sequence ID" value="EDY54747.1"/>
    <property type="molecule type" value="Genomic_DNA"/>
</dbReference>
<keyword evidence="3" id="KW-1185">Reference proteome</keyword>
<proteinExistence type="predicted"/>
<protein>
    <recommendedName>
        <fullName evidence="4">Lipoprotein</fullName>
    </recommendedName>
</protein>
<feature type="region of interest" description="Disordered" evidence="1">
    <location>
        <begin position="1"/>
        <end position="49"/>
    </location>
</feature>
<accession>B5HPH1</accession>
<reference evidence="2" key="1">
    <citation type="submission" date="2009-10" db="EMBL/GenBank/DDBJ databases">
        <title>The genome sequence of Streptomyces sviceus strain ATCC 29083.</title>
        <authorList>
            <consortium name="The Broad Institute Genome Sequencing Platform"/>
            <consortium name="Broad Institute Microbial Sequencing Center"/>
            <person name="Fischbach M."/>
            <person name="Godfrey P."/>
            <person name="Ward D."/>
            <person name="Young S."/>
            <person name="Zeng Q."/>
            <person name="Koehrsen M."/>
            <person name="Alvarado L."/>
            <person name="Berlin A.M."/>
            <person name="Bochicchio J."/>
            <person name="Borenstein D."/>
            <person name="Chapman S.B."/>
            <person name="Chen Z."/>
            <person name="Engels R."/>
            <person name="Freedman E."/>
            <person name="Gellesch M."/>
            <person name="Goldberg J."/>
            <person name="Griggs A."/>
            <person name="Gujja S."/>
            <person name="Heilman E.R."/>
            <person name="Heiman D.I."/>
            <person name="Hepburn T.A."/>
            <person name="Howarth C."/>
            <person name="Jen D."/>
            <person name="Larson L."/>
            <person name="Lewis B."/>
            <person name="Mehta T."/>
            <person name="Park D."/>
            <person name="Pearson M."/>
            <person name="Richards J."/>
            <person name="Roberts A."/>
            <person name="Saif S."/>
            <person name="Shea T.D."/>
            <person name="Shenoy N."/>
            <person name="Sisk P."/>
            <person name="Stolte C."/>
            <person name="Sykes S.N."/>
            <person name="Thomson T."/>
            <person name="Walk T."/>
            <person name="White J."/>
            <person name="Yandava C."/>
            <person name="Straight P."/>
            <person name="Clardy J."/>
            <person name="Hung D."/>
            <person name="Kolter R."/>
            <person name="Mekalanos J."/>
            <person name="Walker S."/>
            <person name="Walsh C.T."/>
            <person name="Wieland-Brown L.C."/>
            <person name="Haas B."/>
            <person name="Nusbaum C."/>
            <person name="Birren B."/>
        </authorList>
    </citation>
    <scope>NUCLEOTIDE SEQUENCE [LARGE SCALE GENOMIC DNA]</scope>
    <source>
        <strain evidence="2">ATCC 29083</strain>
    </source>
</reference>
<feature type="compositionally biased region" description="Basic and acidic residues" evidence="1">
    <location>
        <begin position="278"/>
        <end position="291"/>
    </location>
</feature>
<organism evidence="2 3">
    <name type="scientific">Streptomyces sviceus (strain ATCC 29083 / DSM 924 / JCM 4929 / NBRC 13980 / NCIMB 11184 / NRRL 5439 / UC 5370)</name>
    <dbReference type="NCBI Taxonomy" id="463191"/>
    <lineage>
        <taxon>Bacteria</taxon>
        <taxon>Bacillati</taxon>
        <taxon>Actinomycetota</taxon>
        <taxon>Actinomycetes</taxon>
        <taxon>Kitasatosporales</taxon>
        <taxon>Streptomycetaceae</taxon>
        <taxon>Streptomyces</taxon>
    </lineage>
</organism>
<dbReference type="Proteomes" id="UP000002785">
    <property type="component" value="Chromosome"/>
</dbReference>
<sequence>MRYEGHTDVPSEASTARKSKPVRPRPGSMPMKRTDAPRRTVVPRGRSTRRATATVGAIAALVSLVLTGCTADTDAAHSASPTAKAKATAADEKLTYAQDLRISDAEQHLITLCMRKQGFRYWEEKPLSLEESRPVGYVQDDVDWARRHGYGSRISAKEDRTRLHNPNLAYRESLSRSRQKAFDIAMDGGRDAVVLKSPTPSGGTITKQSGGCAGQAEKTLYGDPEAWFRSDVTVRNLRPLYVGKLLRDKELTSAVRAWSRCMNKAGHPFPDPDAARQSTREHSAEQTRAEEARTFANETRIAVADATCARSVSLRSIGERREAHYVGELAKKYGHALDAHVRMQRHALTVAERTVPART</sequence>
<feature type="region of interest" description="Disordered" evidence="1">
    <location>
        <begin position="265"/>
        <end position="291"/>
    </location>
</feature>
<evidence type="ECO:0008006" key="4">
    <source>
        <dbReference type="Google" id="ProtNLM"/>
    </source>
</evidence>
<dbReference type="eggNOG" id="ENOG5033CXJ">
    <property type="taxonomic scope" value="Bacteria"/>
</dbReference>
<evidence type="ECO:0000313" key="3">
    <source>
        <dbReference type="Proteomes" id="UP000002785"/>
    </source>
</evidence>
<dbReference type="AlphaFoldDB" id="B5HPH1"/>
<dbReference type="HOGENOM" id="CLU_057125_0_0_11"/>
<gene>
    <name evidence="2" type="ORF">SSEG_01327</name>
</gene>